<feature type="transmembrane region" description="Helical" evidence="1">
    <location>
        <begin position="129"/>
        <end position="149"/>
    </location>
</feature>
<dbReference type="AlphaFoldDB" id="A0AA50Q6Z1"/>
<keyword evidence="1" id="KW-0472">Membrane</keyword>
<evidence type="ECO:0000313" key="2">
    <source>
        <dbReference type="EMBL" id="WMB73300.1"/>
    </source>
</evidence>
<feature type="transmembrane region" description="Helical" evidence="1">
    <location>
        <begin position="20"/>
        <end position="39"/>
    </location>
</feature>
<feature type="transmembrane region" description="Helical" evidence="1">
    <location>
        <begin position="45"/>
        <end position="63"/>
    </location>
</feature>
<accession>A0AA50Q6Z1</accession>
<organism evidence="2">
    <name type="scientific">Shewanella oncorhynchi</name>
    <dbReference type="NCBI Taxonomy" id="2726434"/>
    <lineage>
        <taxon>Bacteria</taxon>
        <taxon>Pseudomonadati</taxon>
        <taxon>Pseudomonadota</taxon>
        <taxon>Gammaproteobacteria</taxon>
        <taxon>Alteromonadales</taxon>
        <taxon>Shewanellaceae</taxon>
        <taxon>Shewanella</taxon>
    </lineage>
</organism>
<evidence type="ECO:0000256" key="1">
    <source>
        <dbReference type="SAM" id="Phobius"/>
    </source>
</evidence>
<keyword evidence="1" id="KW-1133">Transmembrane helix</keyword>
<sequence>MSTAVIRAFISRNPSRKSFCIYAVLLFLTEVLIALYAPAGFIRGFVGDVLVVILLFCMVRAVVPVDSPAEKSLAQNTGEGMKRFFQTPWLAFSVLLFAFAIEFGQYWGLVDKLGLGGNRLARIVIGSHFDPLDLVAYFVGYLILLGCYWKSRQF</sequence>
<dbReference type="KEGG" id="sog:RA178_01355"/>
<gene>
    <name evidence="2" type="ORF">RA178_01355</name>
</gene>
<protein>
    <submittedName>
        <fullName evidence="2">DUF2809 domain-containing protein</fullName>
    </submittedName>
</protein>
<reference evidence="2" key="1">
    <citation type="submission" date="2023-08" db="EMBL/GenBank/DDBJ databases">
        <title>Complete genome sequence of Shewanella oncorhynchi Z-P2, a siderophore putrebactin-producing bacterium.</title>
        <authorList>
            <person name="Zhang Y."/>
        </authorList>
    </citation>
    <scope>NUCLEOTIDE SEQUENCE</scope>
    <source>
        <strain evidence="2">Z-P2</strain>
    </source>
</reference>
<dbReference type="Proteomes" id="UP001236800">
    <property type="component" value="Chromosome"/>
</dbReference>
<dbReference type="InterPro" id="IPR021257">
    <property type="entry name" value="DUF2809"/>
</dbReference>
<dbReference type="GeneID" id="301337790"/>
<dbReference type="EMBL" id="CP132914">
    <property type="protein sequence ID" value="WMB73300.1"/>
    <property type="molecule type" value="Genomic_DNA"/>
</dbReference>
<keyword evidence="1" id="KW-0812">Transmembrane</keyword>
<proteinExistence type="predicted"/>
<dbReference type="Pfam" id="PF10990">
    <property type="entry name" value="DUF2809"/>
    <property type="match status" value="1"/>
</dbReference>
<dbReference type="RefSeq" id="WP_219234744.1">
    <property type="nucleotide sequence ID" value="NZ_CP132914.1"/>
</dbReference>
<name>A0AA50Q6Z1_9GAMM</name>
<feature type="transmembrane region" description="Helical" evidence="1">
    <location>
        <begin position="89"/>
        <end position="109"/>
    </location>
</feature>